<feature type="compositionally biased region" description="Low complexity" evidence="7">
    <location>
        <begin position="212"/>
        <end position="228"/>
    </location>
</feature>
<evidence type="ECO:0000256" key="3">
    <source>
        <dbReference type="ARBA" id="ARBA00022692"/>
    </source>
</evidence>
<keyword evidence="5 8" id="KW-0472">Membrane</keyword>
<feature type="region of interest" description="Disordered" evidence="7">
    <location>
        <begin position="1"/>
        <end position="55"/>
    </location>
</feature>
<dbReference type="PANTHER" id="PTHR33885">
    <property type="entry name" value="PHAGE SHOCK PROTEIN C"/>
    <property type="match status" value="1"/>
</dbReference>
<dbReference type="Pfam" id="PF04024">
    <property type="entry name" value="PspC"/>
    <property type="match status" value="1"/>
</dbReference>
<feature type="compositionally biased region" description="Low complexity" evidence="7">
    <location>
        <begin position="26"/>
        <end position="35"/>
    </location>
</feature>
<dbReference type="EMBL" id="CP028137">
    <property type="protein sequence ID" value="AZZ53375.1"/>
    <property type="molecule type" value="Genomic_DNA"/>
</dbReference>
<keyword evidence="3 8" id="KW-0812">Transmembrane</keyword>
<dbReference type="AlphaFoldDB" id="A0A3T0T499"/>
<feature type="coiled-coil region" evidence="6">
    <location>
        <begin position="253"/>
        <end position="304"/>
    </location>
</feature>
<evidence type="ECO:0000256" key="2">
    <source>
        <dbReference type="ARBA" id="ARBA00022475"/>
    </source>
</evidence>
<keyword evidence="2" id="KW-1003">Cell membrane</keyword>
<dbReference type="RefSeq" id="WP_127887871.1">
    <property type="nucleotide sequence ID" value="NZ_CP028137.1"/>
</dbReference>
<feature type="transmembrane region" description="Helical" evidence="8">
    <location>
        <begin position="318"/>
        <end position="338"/>
    </location>
</feature>
<feature type="transmembrane region" description="Helical" evidence="8">
    <location>
        <begin position="369"/>
        <end position="388"/>
    </location>
</feature>
<evidence type="ECO:0000256" key="8">
    <source>
        <dbReference type="SAM" id="Phobius"/>
    </source>
</evidence>
<evidence type="ECO:0000313" key="11">
    <source>
        <dbReference type="Proteomes" id="UP000285317"/>
    </source>
</evidence>
<keyword evidence="6" id="KW-0175">Coiled coil</keyword>
<dbReference type="InterPro" id="IPR007168">
    <property type="entry name" value="Phageshock_PspC_N"/>
</dbReference>
<sequence>MTAASTTPPDPAQETAGDPPTPDPTPGAGDPANGTPGNGTPGAGASAPGPSAPGPSSENRFLLWLRSLDLARRPGWVGGVCSGIADRLGIDPLIVRGIFVVVAVLGGPAFLFYAAAWLLLPDEDGVLPVEELLRGRLTRVHAGIGALVLASMLPVAQGFWSLGGAYTGAVPWAPATGRALWTVVVLVLIVLFVVWIARRSGRTDPTPPPYGSPEGPGASAAGYPAPTGEPASGAPLLPPQRPTEARPSTPEDLALWRERQEEWKAEREAFRAQESATARETARARAEESRLRAAAITAARLERRRLHREANPRLRRSVTLLVLGLAAVAGAIASLTVSGSTATVVGFSVATLVLGLSIVAAGLLRRRAILLIAVSVITVLTASTASLVPPERQLLPLLSSYDISNVAPGSYAMVAGALQITIDPSLGAPGEVIDVWQGAGNITVMPMAGAAVRLEASTANGYYWLTTAFADGDVGSEPENVAYSRDGATWTQTFGDPDAEPVVVRIAQGRGGVTVYDRTAEDSTSGAALDPDGTATAGPTSEATATATDLPAPTDTDGTTDPGTPTDPGSTPGTDSTTPTEAGR</sequence>
<evidence type="ECO:0000256" key="4">
    <source>
        <dbReference type="ARBA" id="ARBA00022989"/>
    </source>
</evidence>
<dbReference type="KEGG" id="rfs:C1I64_15925"/>
<dbReference type="PANTHER" id="PTHR33885:SF3">
    <property type="entry name" value="PHAGE SHOCK PROTEIN C"/>
    <property type="match status" value="1"/>
</dbReference>
<protein>
    <recommendedName>
        <fullName evidence="9">Phage shock protein PspC N-terminal domain-containing protein</fullName>
    </recommendedName>
</protein>
<feature type="transmembrane region" description="Helical" evidence="8">
    <location>
        <begin position="344"/>
        <end position="364"/>
    </location>
</feature>
<evidence type="ECO:0000313" key="10">
    <source>
        <dbReference type="EMBL" id="AZZ53375.1"/>
    </source>
</evidence>
<evidence type="ECO:0000256" key="5">
    <source>
        <dbReference type="ARBA" id="ARBA00023136"/>
    </source>
</evidence>
<dbReference type="InterPro" id="IPR052027">
    <property type="entry name" value="PspC"/>
</dbReference>
<feature type="region of interest" description="Disordered" evidence="7">
    <location>
        <begin position="203"/>
        <end position="249"/>
    </location>
</feature>
<reference evidence="10 11" key="1">
    <citation type="submission" date="2018-03" db="EMBL/GenBank/DDBJ databases">
        <title>Bacteriophage NCPPB3778 and a type I-E CRISPR drive the evolution of the US Biological Select Agent, Rathayibacter toxicus.</title>
        <authorList>
            <person name="Davis E.W.II."/>
            <person name="Tabima J.F."/>
            <person name="Weisberg A.J."/>
            <person name="Dantas Lopes L."/>
            <person name="Wiseman M.S."/>
            <person name="Wiseman M.S."/>
            <person name="Pupko T."/>
            <person name="Belcher M.S."/>
            <person name="Sechler A.J."/>
            <person name="Tancos M.A."/>
            <person name="Schroeder B.K."/>
            <person name="Murray T.D."/>
            <person name="Luster D.G."/>
            <person name="Schneider W.L."/>
            <person name="Rogers E."/>
            <person name="Andreote F.D."/>
            <person name="Grunwald N.J."/>
            <person name="Putnam M.L."/>
            <person name="Chang J.H."/>
        </authorList>
    </citation>
    <scope>NUCLEOTIDE SEQUENCE [LARGE SCALE GENOMIC DNA]</scope>
    <source>
        <strain evidence="10 11">DSM 15932</strain>
    </source>
</reference>
<organism evidence="10 11">
    <name type="scientific">Rathayibacter festucae DSM 15932</name>
    <dbReference type="NCBI Taxonomy" id="1328866"/>
    <lineage>
        <taxon>Bacteria</taxon>
        <taxon>Bacillati</taxon>
        <taxon>Actinomycetota</taxon>
        <taxon>Actinomycetes</taxon>
        <taxon>Micrococcales</taxon>
        <taxon>Microbacteriaceae</taxon>
        <taxon>Rathayibacter</taxon>
    </lineage>
</organism>
<accession>A0A3T0T499</accession>
<evidence type="ECO:0000259" key="9">
    <source>
        <dbReference type="Pfam" id="PF04024"/>
    </source>
</evidence>
<evidence type="ECO:0000256" key="7">
    <source>
        <dbReference type="SAM" id="MobiDB-lite"/>
    </source>
</evidence>
<proteinExistence type="predicted"/>
<evidence type="ECO:0000256" key="6">
    <source>
        <dbReference type="SAM" id="Coils"/>
    </source>
</evidence>
<keyword evidence="4 8" id="KW-1133">Transmembrane helix</keyword>
<dbReference type="GO" id="GO:0005886">
    <property type="term" value="C:plasma membrane"/>
    <property type="evidence" value="ECO:0007669"/>
    <property type="project" value="UniProtKB-SubCell"/>
</dbReference>
<feature type="transmembrane region" description="Helical" evidence="8">
    <location>
        <begin position="140"/>
        <end position="159"/>
    </location>
</feature>
<feature type="compositionally biased region" description="Low complexity" evidence="7">
    <location>
        <begin position="543"/>
        <end position="584"/>
    </location>
</feature>
<dbReference type="Proteomes" id="UP000285317">
    <property type="component" value="Chromosome"/>
</dbReference>
<feature type="region of interest" description="Disordered" evidence="7">
    <location>
        <begin position="519"/>
        <end position="584"/>
    </location>
</feature>
<feature type="domain" description="Phage shock protein PspC N-terminal" evidence="9">
    <location>
        <begin position="72"/>
        <end position="123"/>
    </location>
</feature>
<comment type="subcellular location">
    <subcellularLocation>
        <location evidence="1">Cell membrane</location>
        <topology evidence="1">Single-pass membrane protein</topology>
    </subcellularLocation>
</comment>
<feature type="transmembrane region" description="Helical" evidence="8">
    <location>
        <begin position="98"/>
        <end position="120"/>
    </location>
</feature>
<gene>
    <name evidence="10" type="ORF">C1I64_15925</name>
</gene>
<evidence type="ECO:0000256" key="1">
    <source>
        <dbReference type="ARBA" id="ARBA00004162"/>
    </source>
</evidence>
<name>A0A3T0T499_9MICO</name>
<feature type="transmembrane region" description="Helical" evidence="8">
    <location>
        <begin position="179"/>
        <end position="197"/>
    </location>
</feature>